<evidence type="ECO:0000256" key="6">
    <source>
        <dbReference type="ARBA" id="ARBA00012487"/>
    </source>
</evidence>
<gene>
    <name evidence="25" type="ORF">H1191_18375</name>
</gene>
<evidence type="ECO:0000256" key="12">
    <source>
        <dbReference type="ARBA" id="ARBA00022695"/>
    </source>
</evidence>
<keyword evidence="10 25" id="KW-0808">Transferase</keyword>
<evidence type="ECO:0000256" key="1">
    <source>
        <dbReference type="ARBA" id="ARBA00001698"/>
    </source>
</evidence>
<evidence type="ECO:0000256" key="17">
    <source>
        <dbReference type="ARBA" id="ARBA00023264"/>
    </source>
</evidence>
<feature type="transmembrane region" description="Helical" evidence="24">
    <location>
        <begin position="138"/>
        <end position="158"/>
    </location>
</feature>
<sequence length="266" mass="29873">MKQRVITGVLGASGFLILLWLGNWWYSGLLLFLATFAFLEYAQMNRLSWRRTPVILGIGLVWFIFVTQLPQLDAISSDPLLHDPNQLLLGLVFFLVLIVLSRNHFDIFQVAYLFIGSIYIGYGFSYMMLTIWKQNGLALTLLVIFITWANDSAAYFIGKRFGKRKLWPEISPNKTIEGSMAGIVFGVIMSVLIFLIFPALGNLLKAIWLGLLISVVGQIGDLIESAWKRTTGVKDSGTILPGHGGVLDRFDSLLFTFIVLHLVRLV</sequence>
<evidence type="ECO:0000256" key="10">
    <source>
        <dbReference type="ARBA" id="ARBA00022679"/>
    </source>
</evidence>
<dbReference type="Proteomes" id="UP000535491">
    <property type="component" value="Unassembled WGS sequence"/>
</dbReference>
<feature type="transmembrane region" description="Helical" evidence="24">
    <location>
        <begin position="112"/>
        <end position="132"/>
    </location>
</feature>
<keyword evidence="16" id="KW-0594">Phospholipid biosynthesis</keyword>
<keyword evidence="13 24" id="KW-1133">Transmembrane helix</keyword>
<protein>
    <recommendedName>
        <fullName evidence="7">Phosphatidate cytidylyltransferase</fullName>
        <ecNumber evidence="6">2.7.7.41</ecNumber>
    </recommendedName>
    <alternativeName>
        <fullName evidence="20">CDP-DAG synthase</fullName>
    </alternativeName>
    <alternativeName>
        <fullName evidence="22">CDP-DG synthase</fullName>
    </alternativeName>
    <alternativeName>
        <fullName evidence="18">CDP-diacylglycerol synthase</fullName>
    </alternativeName>
    <alternativeName>
        <fullName evidence="21">CDP-diglyceride pyrophosphorylase</fullName>
    </alternativeName>
    <alternativeName>
        <fullName evidence="23">CDP-diglyceride synthase</fullName>
    </alternativeName>
    <alternativeName>
        <fullName evidence="19">CTP:phosphatidate cytidylyltransferase</fullName>
    </alternativeName>
</protein>
<evidence type="ECO:0000256" key="13">
    <source>
        <dbReference type="ARBA" id="ARBA00022989"/>
    </source>
</evidence>
<keyword evidence="9" id="KW-0444">Lipid biosynthesis</keyword>
<evidence type="ECO:0000256" key="22">
    <source>
        <dbReference type="ARBA" id="ARBA00032743"/>
    </source>
</evidence>
<proteinExistence type="inferred from homology"/>
<evidence type="ECO:0000256" key="20">
    <source>
        <dbReference type="ARBA" id="ARBA00032253"/>
    </source>
</evidence>
<dbReference type="PANTHER" id="PTHR46382">
    <property type="entry name" value="PHOSPHATIDATE CYTIDYLYLTRANSFERASE"/>
    <property type="match status" value="1"/>
</dbReference>
<evidence type="ECO:0000256" key="16">
    <source>
        <dbReference type="ARBA" id="ARBA00023209"/>
    </source>
</evidence>
<reference evidence="25 26" key="1">
    <citation type="submission" date="2020-07" db="EMBL/GenBank/DDBJ databases">
        <authorList>
            <person name="Feng H."/>
        </authorList>
    </citation>
    <scope>NUCLEOTIDE SEQUENCE [LARGE SCALE GENOMIC DNA]</scope>
    <source>
        <strain evidence="26">s-10</strain>
    </source>
</reference>
<comment type="subcellular location">
    <subcellularLocation>
        <location evidence="2">Cell membrane</location>
        <topology evidence="2">Multi-pass membrane protein</topology>
    </subcellularLocation>
</comment>
<evidence type="ECO:0000313" key="26">
    <source>
        <dbReference type="Proteomes" id="UP000535491"/>
    </source>
</evidence>
<comment type="pathway">
    <text evidence="3">Phospholipid metabolism; CDP-diacylglycerol biosynthesis; CDP-diacylglycerol from sn-glycerol 3-phosphate: step 3/3.</text>
</comment>
<evidence type="ECO:0000256" key="19">
    <source>
        <dbReference type="ARBA" id="ARBA00031825"/>
    </source>
</evidence>
<name>A0A7W2A9Z0_9BACL</name>
<dbReference type="AlphaFoldDB" id="A0A7W2A9Z0"/>
<keyword evidence="17" id="KW-1208">Phospholipid metabolism</keyword>
<evidence type="ECO:0000256" key="24">
    <source>
        <dbReference type="SAM" id="Phobius"/>
    </source>
</evidence>
<dbReference type="PANTHER" id="PTHR46382:SF1">
    <property type="entry name" value="PHOSPHATIDATE CYTIDYLYLTRANSFERASE"/>
    <property type="match status" value="1"/>
</dbReference>
<keyword evidence="11 24" id="KW-0812">Transmembrane</keyword>
<evidence type="ECO:0000256" key="11">
    <source>
        <dbReference type="ARBA" id="ARBA00022692"/>
    </source>
</evidence>
<evidence type="ECO:0000256" key="7">
    <source>
        <dbReference type="ARBA" id="ARBA00019373"/>
    </source>
</evidence>
<dbReference type="GO" id="GO:0016024">
    <property type="term" value="P:CDP-diacylglycerol biosynthetic process"/>
    <property type="evidence" value="ECO:0007669"/>
    <property type="project" value="TreeGrafter"/>
</dbReference>
<dbReference type="GO" id="GO:0004605">
    <property type="term" value="F:phosphatidate cytidylyltransferase activity"/>
    <property type="evidence" value="ECO:0007669"/>
    <property type="project" value="UniProtKB-EC"/>
</dbReference>
<evidence type="ECO:0000256" key="8">
    <source>
        <dbReference type="ARBA" id="ARBA00022475"/>
    </source>
</evidence>
<evidence type="ECO:0000256" key="21">
    <source>
        <dbReference type="ARBA" id="ARBA00032396"/>
    </source>
</evidence>
<dbReference type="Pfam" id="PF01148">
    <property type="entry name" value="CTP_transf_1"/>
    <property type="match status" value="1"/>
</dbReference>
<feature type="transmembrane region" description="Helical" evidence="24">
    <location>
        <begin position="24"/>
        <end position="42"/>
    </location>
</feature>
<evidence type="ECO:0000256" key="15">
    <source>
        <dbReference type="ARBA" id="ARBA00023136"/>
    </source>
</evidence>
<comment type="caution">
    <text evidence="25">The sequence shown here is derived from an EMBL/GenBank/DDBJ whole genome shotgun (WGS) entry which is preliminary data.</text>
</comment>
<dbReference type="RefSeq" id="WP_181754465.1">
    <property type="nucleotide sequence ID" value="NZ_JACEIQ010000027.1"/>
</dbReference>
<keyword evidence="12 25" id="KW-0548">Nucleotidyltransferase</keyword>
<comment type="catalytic activity">
    <reaction evidence="1">
        <text>a 1,2-diacyl-sn-glycero-3-phosphate + CTP + H(+) = a CDP-1,2-diacyl-sn-glycerol + diphosphate</text>
        <dbReference type="Rhea" id="RHEA:16229"/>
        <dbReference type="ChEBI" id="CHEBI:15378"/>
        <dbReference type="ChEBI" id="CHEBI:33019"/>
        <dbReference type="ChEBI" id="CHEBI:37563"/>
        <dbReference type="ChEBI" id="CHEBI:58332"/>
        <dbReference type="ChEBI" id="CHEBI:58608"/>
        <dbReference type="EC" id="2.7.7.41"/>
    </reaction>
</comment>
<feature type="transmembrane region" description="Helical" evidence="24">
    <location>
        <begin position="179"/>
        <end position="200"/>
    </location>
</feature>
<comment type="similarity">
    <text evidence="5">Belongs to the CDS family.</text>
</comment>
<evidence type="ECO:0000256" key="4">
    <source>
        <dbReference type="ARBA" id="ARBA00005189"/>
    </source>
</evidence>
<evidence type="ECO:0000256" key="23">
    <source>
        <dbReference type="ARBA" id="ARBA00033406"/>
    </source>
</evidence>
<feature type="transmembrane region" description="Helical" evidence="24">
    <location>
        <begin position="84"/>
        <end position="100"/>
    </location>
</feature>
<organism evidence="25 26">
    <name type="scientific">Paenactinomyces guangxiensis</name>
    <dbReference type="NCBI Taxonomy" id="1490290"/>
    <lineage>
        <taxon>Bacteria</taxon>
        <taxon>Bacillati</taxon>
        <taxon>Bacillota</taxon>
        <taxon>Bacilli</taxon>
        <taxon>Bacillales</taxon>
        <taxon>Thermoactinomycetaceae</taxon>
        <taxon>Paenactinomyces</taxon>
    </lineage>
</organism>
<evidence type="ECO:0000313" key="25">
    <source>
        <dbReference type="EMBL" id="MBA4496235.1"/>
    </source>
</evidence>
<evidence type="ECO:0000256" key="14">
    <source>
        <dbReference type="ARBA" id="ARBA00023098"/>
    </source>
</evidence>
<comment type="pathway">
    <text evidence="4">Lipid metabolism.</text>
</comment>
<evidence type="ECO:0000256" key="9">
    <source>
        <dbReference type="ARBA" id="ARBA00022516"/>
    </source>
</evidence>
<keyword evidence="8" id="KW-1003">Cell membrane</keyword>
<evidence type="ECO:0000256" key="2">
    <source>
        <dbReference type="ARBA" id="ARBA00004651"/>
    </source>
</evidence>
<keyword evidence="14" id="KW-0443">Lipid metabolism</keyword>
<feature type="transmembrane region" description="Helical" evidence="24">
    <location>
        <begin position="54"/>
        <end position="72"/>
    </location>
</feature>
<accession>A0A7W2A9Z0</accession>
<dbReference type="EC" id="2.7.7.41" evidence="6"/>
<dbReference type="GO" id="GO:0005886">
    <property type="term" value="C:plasma membrane"/>
    <property type="evidence" value="ECO:0007669"/>
    <property type="project" value="UniProtKB-SubCell"/>
</dbReference>
<keyword evidence="15 24" id="KW-0472">Membrane</keyword>
<keyword evidence="26" id="KW-1185">Reference proteome</keyword>
<evidence type="ECO:0000256" key="18">
    <source>
        <dbReference type="ARBA" id="ARBA00029893"/>
    </source>
</evidence>
<evidence type="ECO:0000256" key="3">
    <source>
        <dbReference type="ARBA" id="ARBA00005119"/>
    </source>
</evidence>
<dbReference type="EMBL" id="JACEIQ010000027">
    <property type="protein sequence ID" value="MBA4496235.1"/>
    <property type="molecule type" value="Genomic_DNA"/>
</dbReference>
<evidence type="ECO:0000256" key="5">
    <source>
        <dbReference type="ARBA" id="ARBA00010185"/>
    </source>
</evidence>